<dbReference type="Proteomes" id="UP000315751">
    <property type="component" value="Unassembled WGS sequence"/>
</dbReference>
<dbReference type="EMBL" id="VITR01000002">
    <property type="protein sequence ID" value="TWB45487.1"/>
    <property type="molecule type" value="Genomic_DNA"/>
</dbReference>
<accession>A0A560HGB3</accession>
<reference evidence="1 2" key="1">
    <citation type="submission" date="2019-06" db="EMBL/GenBank/DDBJ databases">
        <title>Genomic Encyclopedia of Type Strains, Phase IV (KMG-V): Genome sequencing to study the core and pangenomes of soil and plant-associated prokaryotes.</title>
        <authorList>
            <person name="Whitman W."/>
        </authorList>
    </citation>
    <scope>NUCLEOTIDE SEQUENCE [LARGE SCALE GENOMIC DNA]</scope>
    <source>
        <strain evidence="1 2">BR 11622</strain>
    </source>
</reference>
<dbReference type="AlphaFoldDB" id="A0A560HGB3"/>
<comment type="caution">
    <text evidence="1">The sequence shown here is derived from an EMBL/GenBank/DDBJ whole genome shotgun (WGS) entry which is preliminary data.</text>
</comment>
<keyword evidence="2" id="KW-1185">Reference proteome</keyword>
<organism evidence="1 2">
    <name type="scientific">Nitrospirillum amazonense</name>
    <dbReference type="NCBI Taxonomy" id="28077"/>
    <lineage>
        <taxon>Bacteria</taxon>
        <taxon>Pseudomonadati</taxon>
        <taxon>Pseudomonadota</taxon>
        <taxon>Alphaproteobacteria</taxon>
        <taxon>Rhodospirillales</taxon>
        <taxon>Azospirillaceae</taxon>
        <taxon>Nitrospirillum</taxon>
    </lineage>
</organism>
<evidence type="ECO:0000313" key="1">
    <source>
        <dbReference type="EMBL" id="TWB45487.1"/>
    </source>
</evidence>
<sequence length="129" mass="14895">MTSKEVKLARTVSANVEDLHWPYGPNVGAVLTLRKHPRFGKSAYITLDRGQILCLSYEDCYIEVRFDDRPAMSFSARRPSDGTTEIVFIGEYPKFLKELSRSKSVLIELPMYQDGNRSWRFEVGDLTWQ</sequence>
<evidence type="ECO:0000313" key="2">
    <source>
        <dbReference type="Proteomes" id="UP000315751"/>
    </source>
</evidence>
<protein>
    <submittedName>
        <fullName evidence="1">Uncharacterized protein</fullName>
    </submittedName>
</protein>
<gene>
    <name evidence="1" type="ORF">FBZ90_102445</name>
</gene>
<proteinExistence type="predicted"/>
<name>A0A560HGB3_9PROT</name>